<name>W7X3S8_TETTS</name>
<dbReference type="KEGG" id="tet:TTHERM_000437619"/>
<dbReference type="RefSeq" id="XP_012653511.1">
    <property type="nucleotide sequence ID" value="XM_012798057.1"/>
</dbReference>
<dbReference type="AlphaFoldDB" id="W7X3S8"/>
<dbReference type="Proteomes" id="UP000009168">
    <property type="component" value="Unassembled WGS sequence"/>
</dbReference>
<protein>
    <submittedName>
        <fullName evidence="1">Uncharacterized protein</fullName>
    </submittedName>
</protein>
<organism evidence="1 2">
    <name type="scientific">Tetrahymena thermophila (strain SB210)</name>
    <dbReference type="NCBI Taxonomy" id="312017"/>
    <lineage>
        <taxon>Eukaryota</taxon>
        <taxon>Sar</taxon>
        <taxon>Alveolata</taxon>
        <taxon>Ciliophora</taxon>
        <taxon>Intramacronucleata</taxon>
        <taxon>Oligohymenophorea</taxon>
        <taxon>Hymenostomatida</taxon>
        <taxon>Tetrahymenina</taxon>
        <taxon>Tetrahymenidae</taxon>
        <taxon>Tetrahymena</taxon>
    </lineage>
</organism>
<sequence length="169" mass="20552">MIKMKVVLNSKILFRISKIFQILKLNHKNLQQIRNKKVNQYLKNQLNQYHICYHLRNQFYDRQITPQTLYKKTKKINRIYITQILTNQLQLSQMNKIFIKATSLIKFYKSSKQSKIKIFLQKLKNIFLVSDIKKQNKSQIILVQNNSKIFKPKLMNSLIFLEFTRIFYF</sequence>
<proteinExistence type="predicted"/>
<reference evidence="2" key="1">
    <citation type="journal article" date="2006" name="PLoS Biol.">
        <title>Macronuclear genome sequence of the ciliate Tetrahymena thermophila, a model eukaryote.</title>
        <authorList>
            <person name="Eisen J.A."/>
            <person name="Coyne R.S."/>
            <person name="Wu M."/>
            <person name="Wu D."/>
            <person name="Thiagarajan M."/>
            <person name="Wortman J.R."/>
            <person name="Badger J.H."/>
            <person name="Ren Q."/>
            <person name="Amedeo P."/>
            <person name="Jones K.M."/>
            <person name="Tallon L.J."/>
            <person name="Delcher A.L."/>
            <person name="Salzberg S.L."/>
            <person name="Silva J.C."/>
            <person name="Haas B.J."/>
            <person name="Majoros W.H."/>
            <person name="Farzad M."/>
            <person name="Carlton J.M."/>
            <person name="Smith R.K. Jr."/>
            <person name="Garg J."/>
            <person name="Pearlman R.E."/>
            <person name="Karrer K.M."/>
            <person name="Sun L."/>
            <person name="Manning G."/>
            <person name="Elde N.C."/>
            <person name="Turkewitz A.P."/>
            <person name="Asai D.J."/>
            <person name="Wilkes D.E."/>
            <person name="Wang Y."/>
            <person name="Cai H."/>
            <person name="Collins K."/>
            <person name="Stewart B.A."/>
            <person name="Lee S.R."/>
            <person name="Wilamowska K."/>
            <person name="Weinberg Z."/>
            <person name="Ruzzo W.L."/>
            <person name="Wloga D."/>
            <person name="Gaertig J."/>
            <person name="Frankel J."/>
            <person name="Tsao C.-C."/>
            <person name="Gorovsky M.A."/>
            <person name="Keeling P.J."/>
            <person name="Waller R.F."/>
            <person name="Patron N.J."/>
            <person name="Cherry J.M."/>
            <person name="Stover N.A."/>
            <person name="Krieger C.J."/>
            <person name="del Toro C."/>
            <person name="Ryder H.F."/>
            <person name="Williamson S.C."/>
            <person name="Barbeau R.A."/>
            <person name="Hamilton E.P."/>
            <person name="Orias E."/>
        </authorList>
    </citation>
    <scope>NUCLEOTIDE SEQUENCE [LARGE SCALE GENOMIC DNA]</scope>
    <source>
        <strain evidence="2">SB210</strain>
    </source>
</reference>
<dbReference type="EMBL" id="GG662663">
    <property type="protein sequence ID" value="EWS73970.1"/>
    <property type="molecule type" value="Genomic_DNA"/>
</dbReference>
<keyword evidence="2" id="KW-1185">Reference proteome</keyword>
<accession>W7X3S8</accession>
<evidence type="ECO:0000313" key="2">
    <source>
        <dbReference type="Proteomes" id="UP000009168"/>
    </source>
</evidence>
<dbReference type="InParanoid" id="W7X3S8"/>
<gene>
    <name evidence="1" type="ORF">TTHERM_000437619</name>
</gene>
<evidence type="ECO:0000313" key="1">
    <source>
        <dbReference type="EMBL" id="EWS73970.1"/>
    </source>
</evidence>
<dbReference type="GeneID" id="24438950"/>